<reference evidence="2 3" key="1">
    <citation type="submission" date="2020-08" db="EMBL/GenBank/DDBJ databases">
        <title>Genomic Encyclopedia of Type Strains, Phase IV (KMG-IV): sequencing the most valuable type-strain genomes for metagenomic binning, comparative biology and taxonomic classification.</title>
        <authorList>
            <person name="Goeker M."/>
        </authorList>
    </citation>
    <scope>NUCLEOTIDE SEQUENCE [LARGE SCALE GENOMIC DNA]</scope>
    <source>
        <strain evidence="2 3">DSM 12251</strain>
    </source>
</reference>
<name>A0A7W8DNB1_9BACT</name>
<feature type="region of interest" description="Disordered" evidence="1">
    <location>
        <begin position="57"/>
        <end position="79"/>
    </location>
</feature>
<dbReference type="Proteomes" id="UP000534294">
    <property type="component" value="Unassembled WGS sequence"/>
</dbReference>
<evidence type="ECO:0000256" key="1">
    <source>
        <dbReference type="SAM" id="MobiDB-lite"/>
    </source>
</evidence>
<sequence length="79" mass="9166">MKRVLFVRQTMEDGGVSAAALLQLKQQLSQLSEKERVEMSAFLHRMKQETPAWQKEMSRRMAEMDAGKKIHLPKPLAKR</sequence>
<feature type="compositionally biased region" description="Basic residues" evidence="1">
    <location>
        <begin position="69"/>
        <end position="79"/>
    </location>
</feature>
<evidence type="ECO:0000313" key="3">
    <source>
        <dbReference type="Proteomes" id="UP000534294"/>
    </source>
</evidence>
<keyword evidence="3" id="KW-1185">Reference proteome</keyword>
<proteinExistence type="predicted"/>
<accession>A0A7W8DNB1</accession>
<protein>
    <submittedName>
        <fullName evidence="2">Uncharacterized protein</fullName>
    </submittedName>
</protein>
<organism evidence="2 3">
    <name type="scientific">Prosthecobacter dejongeii</name>
    <dbReference type="NCBI Taxonomy" id="48465"/>
    <lineage>
        <taxon>Bacteria</taxon>
        <taxon>Pseudomonadati</taxon>
        <taxon>Verrucomicrobiota</taxon>
        <taxon>Verrucomicrobiia</taxon>
        <taxon>Verrucomicrobiales</taxon>
        <taxon>Verrucomicrobiaceae</taxon>
        <taxon>Prosthecobacter</taxon>
    </lineage>
</organism>
<comment type="caution">
    <text evidence="2">The sequence shown here is derived from an EMBL/GenBank/DDBJ whole genome shotgun (WGS) entry which is preliminary data.</text>
</comment>
<feature type="compositionally biased region" description="Basic and acidic residues" evidence="1">
    <location>
        <begin position="57"/>
        <end position="68"/>
    </location>
</feature>
<dbReference type="EMBL" id="JACHIF010000001">
    <property type="protein sequence ID" value="MBB5036183.1"/>
    <property type="molecule type" value="Genomic_DNA"/>
</dbReference>
<evidence type="ECO:0000313" key="2">
    <source>
        <dbReference type="EMBL" id="MBB5036183.1"/>
    </source>
</evidence>
<gene>
    <name evidence="2" type="ORF">HNQ64_000417</name>
</gene>
<dbReference type="AlphaFoldDB" id="A0A7W8DNB1"/>